<organism evidence="1">
    <name type="scientific">viral metagenome</name>
    <dbReference type="NCBI Taxonomy" id="1070528"/>
    <lineage>
        <taxon>unclassified sequences</taxon>
        <taxon>metagenomes</taxon>
        <taxon>organismal metagenomes</taxon>
    </lineage>
</organism>
<name>A0A6M3JHL1_9ZZZZ</name>
<protein>
    <submittedName>
        <fullName evidence="1">Uncharacterized protein</fullName>
    </submittedName>
</protein>
<evidence type="ECO:0000313" key="1">
    <source>
        <dbReference type="EMBL" id="QJA68347.1"/>
    </source>
</evidence>
<reference evidence="1" key="1">
    <citation type="submission" date="2020-03" db="EMBL/GenBank/DDBJ databases">
        <title>The deep terrestrial virosphere.</title>
        <authorList>
            <person name="Holmfeldt K."/>
            <person name="Nilsson E."/>
            <person name="Simone D."/>
            <person name="Lopez-Fernandez M."/>
            <person name="Wu X."/>
            <person name="de Brujin I."/>
            <person name="Lundin D."/>
            <person name="Andersson A."/>
            <person name="Bertilsson S."/>
            <person name="Dopson M."/>
        </authorList>
    </citation>
    <scope>NUCLEOTIDE SEQUENCE</scope>
    <source>
        <strain evidence="1">MM415A07005</strain>
    </source>
</reference>
<dbReference type="EMBL" id="MT141609">
    <property type="protein sequence ID" value="QJA68347.1"/>
    <property type="molecule type" value="Genomic_DNA"/>
</dbReference>
<proteinExistence type="predicted"/>
<gene>
    <name evidence="1" type="ORF">MM415A07005_0003</name>
</gene>
<accession>A0A6M3JHL1</accession>
<sequence length="95" mass="11070">MKLSVGTRIYNGGDMANIEHFGTITHIHRNARFGDQYEITPDEGTDRKPYSVPPCIFSEKYLGHGGTRFVTEDTYNDWKKEQRERFLNWAKRTTA</sequence>
<dbReference type="AlphaFoldDB" id="A0A6M3JHL1"/>